<dbReference type="Proteomes" id="UP001526147">
    <property type="component" value="Unassembled WGS sequence"/>
</dbReference>
<gene>
    <name evidence="2" type="ORF">OIH86_01930</name>
</gene>
<comment type="caution">
    <text evidence="2">The sequence shown here is derived from an EMBL/GenBank/DDBJ whole genome shotgun (WGS) entry which is preliminary data.</text>
</comment>
<keyword evidence="1" id="KW-0812">Transmembrane</keyword>
<dbReference type="RefSeq" id="WP_169908082.1">
    <property type="nucleotide sequence ID" value="NZ_JAOYEY010000018.1"/>
</dbReference>
<evidence type="ECO:0000313" key="3">
    <source>
        <dbReference type="Proteomes" id="UP001526147"/>
    </source>
</evidence>
<organism evidence="2 3">
    <name type="scientific">Metabacillus halosaccharovorans</name>
    <dbReference type="NCBI Taxonomy" id="930124"/>
    <lineage>
        <taxon>Bacteria</taxon>
        <taxon>Bacillati</taxon>
        <taxon>Bacillota</taxon>
        <taxon>Bacilli</taxon>
        <taxon>Bacillales</taxon>
        <taxon>Bacillaceae</taxon>
        <taxon>Metabacillus</taxon>
    </lineage>
</organism>
<feature type="transmembrane region" description="Helical" evidence="1">
    <location>
        <begin position="12"/>
        <end position="31"/>
    </location>
</feature>
<proteinExistence type="predicted"/>
<protein>
    <submittedName>
        <fullName evidence="2">Uncharacterized protein</fullName>
    </submittedName>
</protein>
<accession>A0ABT3DBH5</accession>
<keyword evidence="1" id="KW-0472">Membrane</keyword>
<name>A0ABT3DBH5_9BACI</name>
<reference evidence="2 3" key="1">
    <citation type="submission" date="2022-10" db="EMBL/GenBank/DDBJ databases">
        <title>Draft genome assembly of moderately radiation resistant bacterium Metabacillus halosaccharovorans.</title>
        <authorList>
            <person name="Pal S."/>
            <person name="Gopinathan A."/>
        </authorList>
    </citation>
    <scope>NUCLEOTIDE SEQUENCE [LARGE SCALE GENOMIC DNA]</scope>
    <source>
        <strain evidence="2 3">VITHBRA001</strain>
    </source>
</reference>
<evidence type="ECO:0000256" key="1">
    <source>
        <dbReference type="SAM" id="Phobius"/>
    </source>
</evidence>
<dbReference type="EMBL" id="JAOYEY010000018">
    <property type="protein sequence ID" value="MCV9884407.1"/>
    <property type="molecule type" value="Genomic_DNA"/>
</dbReference>
<keyword evidence="3" id="KW-1185">Reference proteome</keyword>
<keyword evidence="1" id="KW-1133">Transmembrane helix</keyword>
<sequence>MFGLGKKINTLFWIAIFGLILTTIYSAILLYQGIDSKRKLNFIWGKNKEETEG</sequence>
<evidence type="ECO:0000313" key="2">
    <source>
        <dbReference type="EMBL" id="MCV9884407.1"/>
    </source>
</evidence>